<evidence type="ECO:0000256" key="1">
    <source>
        <dbReference type="RuleBase" id="RU366032"/>
    </source>
</evidence>
<dbReference type="GO" id="GO:0005759">
    <property type="term" value="C:mitochondrial matrix"/>
    <property type="evidence" value="ECO:0007669"/>
    <property type="project" value="UniProtKB-SubCell"/>
</dbReference>
<keyword evidence="1" id="KW-0808">Transferase</keyword>
<dbReference type="EMBL" id="ASPP01023630">
    <property type="protein sequence ID" value="ETO10139.1"/>
    <property type="molecule type" value="Genomic_DNA"/>
</dbReference>
<dbReference type="OrthoDB" id="241648at2759"/>
<evidence type="ECO:0000313" key="5">
    <source>
        <dbReference type="Proteomes" id="UP000023152"/>
    </source>
</evidence>
<keyword evidence="1" id="KW-0496">Mitochondrion</keyword>
<dbReference type="InterPro" id="IPR003594">
    <property type="entry name" value="HATPase_dom"/>
</dbReference>
<dbReference type="AlphaFoldDB" id="X6M898"/>
<dbReference type="GO" id="GO:0004740">
    <property type="term" value="F:pyruvate dehydrogenase (acetyl-transferring) kinase activity"/>
    <property type="evidence" value="ECO:0007669"/>
    <property type="project" value="TreeGrafter"/>
</dbReference>
<feature type="domain" description="Histidine kinase/HSP90-like ATPase" evidence="3">
    <location>
        <begin position="116"/>
        <end position="253"/>
    </location>
</feature>
<protein>
    <recommendedName>
        <fullName evidence="1">Protein-serine/threonine kinase</fullName>
        <ecNumber evidence="1">2.7.11.-</ecNumber>
    </recommendedName>
</protein>
<reference evidence="4 5" key="1">
    <citation type="journal article" date="2013" name="Curr. Biol.">
        <title>The Genome of the Foraminiferan Reticulomyxa filosa.</title>
        <authorList>
            <person name="Glockner G."/>
            <person name="Hulsmann N."/>
            <person name="Schleicher M."/>
            <person name="Noegel A.A."/>
            <person name="Eichinger L."/>
            <person name="Gallinger C."/>
            <person name="Pawlowski J."/>
            <person name="Sierra R."/>
            <person name="Euteneuer U."/>
            <person name="Pillet L."/>
            <person name="Moustafa A."/>
            <person name="Platzer M."/>
            <person name="Groth M."/>
            <person name="Szafranski K."/>
            <person name="Schliwa M."/>
        </authorList>
    </citation>
    <scope>NUCLEOTIDE SEQUENCE [LARGE SCALE GENOMIC DNA]</scope>
</reference>
<evidence type="ECO:0000256" key="2">
    <source>
        <dbReference type="SAM" id="MobiDB-lite"/>
    </source>
</evidence>
<comment type="similarity">
    <text evidence="1">Belongs to the PDK/BCKDK protein kinase family.</text>
</comment>
<evidence type="ECO:0000259" key="3">
    <source>
        <dbReference type="Pfam" id="PF02518"/>
    </source>
</evidence>
<dbReference type="Proteomes" id="UP000023152">
    <property type="component" value="Unassembled WGS sequence"/>
</dbReference>
<keyword evidence="4" id="KW-0670">Pyruvate</keyword>
<proteinExistence type="inferred from homology"/>
<accession>X6M898</accession>
<dbReference type="InterPro" id="IPR039028">
    <property type="entry name" value="BCKD/PDK"/>
</dbReference>
<evidence type="ECO:0000313" key="4">
    <source>
        <dbReference type="EMBL" id="ETO10139.1"/>
    </source>
</evidence>
<dbReference type="GO" id="GO:0005524">
    <property type="term" value="F:ATP binding"/>
    <property type="evidence" value="ECO:0007669"/>
    <property type="project" value="UniProtKB-UniRule"/>
</dbReference>
<dbReference type="InterPro" id="IPR004358">
    <property type="entry name" value="Sig_transdc_His_kin-like_C"/>
</dbReference>
<dbReference type="Pfam" id="PF02518">
    <property type="entry name" value="HATPase_c"/>
    <property type="match status" value="1"/>
</dbReference>
<keyword evidence="1" id="KW-0067">ATP-binding</keyword>
<comment type="subcellular location">
    <subcellularLocation>
        <location evidence="1">Mitochondrion matrix</location>
    </subcellularLocation>
</comment>
<dbReference type="PRINTS" id="PR00344">
    <property type="entry name" value="BCTRLSENSOR"/>
</dbReference>
<dbReference type="SUPFAM" id="SSF55874">
    <property type="entry name" value="ATPase domain of HSP90 chaperone/DNA topoisomerase II/histidine kinase"/>
    <property type="match status" value="1"/>
</dbReference>
<name>X6M898_RETFI</name>
<organism evidence="4 5">
    <name type="scientific">Reticulomyxa filosa</name>
    <dbReference type="NCBI Taxonomy" id="46433"/>
    <lineage>
        <taxon>Eukaryota</taxon>
        <taxon>Sar</taxon>
        <taxon>Rhizaria</taxon>
        <taxon>Retaria</taxon>
        <taxon>Foraminifera</taxon>
        <taxon>Monothalamids</taxon>
        <taxon>Reticulomyxidae</taxon>
        <taxon>Reticulomyxa</taxon>
    </lineage>
</organism>
<keyword evidence="1 4" id="KW-0418">Kinase</keyword>
<dbReference type="EC" id="2.7.11.-" evidence="1"/>
<sequence length="265" mass="30035">MFITKKGSPSVMHGTPRNGRKNPRFTIQETPYLNNFVDNICRLRLSLRVLLGYLFAFFCHIGEGGGKNGVYEEADMLCEVKEAIDDASSQCQKCFGEVPKVVIHDRRKCKRFVYIPEHLHHIFFELLKNAMRAVCETHSNKLKPIDINSTDTITIKIEDKGGGIPRTDIDNIWLYSYTTAVDPYGRTRKELFELLQKEAQIASQQSMLVALKNIPMFGLGYGLSIAKLYARYYGGDCKIFSIHGHGTDAYVYLNDLFKSNSTTVG</sequence>
<dbReference type="Gene3D" id="3.30.565.10">
    <property type="entry name" value="Histidine kinase-like ATPase, C-terminal domain"/>
    <property type="match status" value="1"/>
</dbReference>
<comment type="caution">
    <text evidence="4">The sequence shown here is derived from an EMBL/GenBank/DDBJ whole genome shotgun (WGS) entry which is preliminary data.</text>
</comment>
<feature type="region of interest" description="Disordered" evidence="2">
    <location>
        <begin position="1"/>
        <end position="23"/>
    </location>
</feature>
<dbReference type="GO" id="GO:0010906">
    <property type="term" value="P:regulation of glucose metabolic process"/>
    <property type="evidence" value="ECO:0007669"/>
    <property type="project" value="TreeGrafter"/>
</dbReference>
<dbReference type="PANTHER" id="PTHR11947">
    <property type="entry name" value="PYRUVATE DEHYDROGENASE KINASE"/>
    <property type="match status" value="1"/>
</dbReference>
<dbReference type="InterPro" id="IPR036890">
    <property type="entry name" value="HATPase_C_sf"/>
</dbReference>
<dbReference type="PANTHER" id="PTHR11947:SF3">
    <property type="entry name" value="[PYRUVATE DEHYDROGENASE (ACETYL-TRANSFERRING)] KINASE, MITOCHONDRIAL"/>
    <property type="match status" value="1"/>
</dbReference>
<gene>
    <name evidence="4" type="ORF">RFI_27238</name>
</gene>
<keyword evidence="5" id="KW-1185">Reference proteome</keyword>
<keyword evidence="1" id="KW-0547">Nucleotide-binding</keyword>